<name>A0A0E9SNC7_ANGAN</name>
<sequence>MLLRLCSFNAVIFSFIKPETELVVLISWTG</sequence>
<organism evidence="1">
    <name type="scientific">Anguilla anguilla</name>
    <name type="common">European freshwater eel</name>
    <name type="synonym">Muraena anguilla</name>
    <dbReference type="NCBI Taxonomy" id="7936"/>
    <lineage>
        <taxon>Eukaryota</taxon>
        <taxon>Metazoa</taxon>
        <taxon>Chordata</taxon>
        <taxon>Craniata</taxon>
        <taxon>Vertebrata</taxon>
        <taxon>Euteleostomi</taxon>
        <taxon>Actinopterygii</taxon>
        <taxon>Neopterygii</taxon>
        <taxon>Teleostei</taxon>
        <taxon>Anguilliformes</taxon>
        <taxon>Anguillidae</taxon>
        <taxon>Anguilla</taxon>
    </lineage>
</organism>
<proteinExistence type="predicted"/>
<protein>
    <submittedName>
        <fullName evidence="1">Uncharacterized protein</fullName>
    </submittedName>
</protein>
<dbReference type="EMBL" id="GBXM01066387">
    <property type="protein sequence ID" value="JAH42190.1"/>
    <property type="molecule type" value="Transcribed_RNA"/>
</dbReference>
<reference evidence="1" key="2">
    <citation type="journal article" date="2015" name="Fish Shellfish Immunol.">
        <title>Early steps in the European eel (Anguilla anguilla)-Vibrio vulnificus interaction in the gills: Role of the RtxA13 toxin.</title>
        <authorList>
            <person name="Callol A."/>
            <person name="Pajuelo D."/>
            <person name="Ebbesson L."/>
            <person name="Teles M."/>
            <person name="MacKenzie S."/>
            <person name="Amaro C."/>
        </authorList>
    </citation>
    <scope>NUCLEOTIDE SEQUENCE</scope>
</reference>
<reference evidence="1" key="1">
    <citation type="submission" date="2014-11" db="EMBL/GenBank/DDBJ databases">
        <authorList>
            <person name="Amaro Gonzalez C."/>
        </authorList>
    </citation>
    <scope>NUCLEOTIDE SEQUENCE</scope>
</reference>
<dbReference type="AlphaFoldDB" id="A0A0E9SNC7"/>
<evidence type="ECO:0000313" key="1">
    <source>
        <dbReference type="EMBL" id="JAH42190.1"/>
    </source>
</evidence>
<accession>A0A0E9SNC7</accession>